<feature type="zinc finger region" description="FLZ-type" evidence="4">
    <location>
        <begin position="26"/>
        <end position="70"/>
    </location>
</feature>
<feature type="region of interest" description="Disordered" evidence="5">
    <location>
        <begin position="65"/>
        <end position="104"/>
    </location>
</feature>
<keyword evidence="3" id="KW-0862">Zinc</keyword>
<dbReference type="PANTHER" id="PTHR46057">
    <property type="entry name" value="FCS-LIKE ZINC FINGER 1-RELATED"/>
    <property type="match status" value="1"/>
</dbReference>
<evidence type="ECO:0000313" key="8">
    <source>
        <dbReference type="Proteomes" id="UP001415857"/>
    </source>
</evidence>
<comment type="similarity">
    <text evidence="1">Belongs to the FLZ family.</text>
</comment>
<evidence type="ECO:0000313" key="7">
    <source>
        <dbReference type="EMBL" id="KAK9274355.1"/>
    </source>
</evidence>
<keyword evidence="8" id="KW-1185">Reference proteome</keyword>
<gene>
    <name evidence="7" type="ORF">L1049_019169</name>
</gene>
<dbReference type="Pfam" id="PF04570">
    <property type="entry name" value="zf-FLZ"/>
    <property type="match status" value="1"/>
</dbReference>
<feature type="domain" description="FLZ-type" evidence="6">
    <location>
        <begin position="26"/>
        <end position="70"/>
    </location>
</feature>
<name>A0AAP0RC65_LIQFO</name>
<dbReference type="GO" id="GO:0008270">
    <property type="term" value="F:zinc ion binding"/>
    <property type="evidence" value="ECO:0007669"/>
    <property type="project" value="UniProtKB-KW"/>
</dbReference>
<dbReference type="AlphaFoldDB" id="A0AAP0RC65"/>
<sequence>MRTSFASSMRPGMFSYAGCEEPHQPHFLQACFLCRKPLGCNKDIFMYRGDTPFCSNECRQEQIEIDEANDRSRKMSASMRSLRKTDPKKSSPNKAVRTGTVEVA</sequence>
<evidence type="ECO:0000256" key="2">
    <source>
        <dbReference type="ARBA" id="ARBA00022723"/>
    </source>
</evidence>
<proteinExistence type="inferred from homology"/>
<organism evidence="7 8">
    <name type="scientific">Liquidambar formosana</name>
    <name type="common">Formosan gum</name>
    <dbReference type="NCBI Taxonomy" id="63359"/>
    <lineage>
        <taxon>Eukaryota</taxon>
        <taxon>Viridiplantae</taxon>
        <taxon>Streptophyta</taxon>
        <taxon>Embryophyta</taxon>
        <taxon>Tracheophyta</taxon>
        <taxon>Spermatophyta</taxon>
        <taxon>Magnoliopsida</taxon>
        <taxon>eudicotyledons</taxon>
        <taxon>Gunneridae</taxon>
        <taxon>Pentapetalae</taxon>
        <taxon>Saxifragales</taxon>
        <taxon>Altingiaceae</taxon>
        <taxon>Liquidambar</taxon>
    </lineage>
</organism>
<keyword evidence="3" id="KW-0863">Zinc-finger</keyword>
<dbReference type="PROSITE" id="PS51795">
    <property type="entry name" value="ZF_FLZ"/>
    <property type="match status" value="1"/>
</dbReference>
<dbReference type="PANTHER" id="PTHR46057:SF13">
    <property type="entry name" value="FLZ-TYPE DOMAIN-CONTAINING PROTEIN"/>
    <property type="match status" value="1"/>
</dbReference>
<keyword evidence="2" id="KW-0479">Metal-binding</keyword>
<dbReference type="InterPro" id="IPR044533">
    <property type="entry name" value="FLZ1/2/3"/>
</dbReference>
<evidence type="ECO:0000256" key="1">
    <source>
        <dbReference type="ARBA" id="ARBA00009374"/>
    </source>
</evidence>
<dbReference type="Proteomes" id="UP001415857">
    <property type="component" value="Unassembled WGS sequence"/>
</dbReference>
<reference evidence="7 8" key="1">
    <citation type="journal article" date="2024" name="Plant J.">
        <title>Genome sequences and population genomics reveal climatic adaptation and genomic divergence between two closely related sweetgum species.</title>
        <authorList>
            <person name="Xu W.Q."/>
            <person name="Ren C.Q."/>
            <person name="Zhang X.Y."/>
            <person name="Comes H.P."/>
            <person name="Liu X.H."/>
            <person name="Li Y.G."/>
            <person name="Kettle C.J."/>
            <person name="Jalonen R."/>
            <person name="Gaisberger H."/>
            <person name="Ma Y.Z."/>
            <person name="Qiu Y.X."/>
        </authorList>
    </citation>
    <scope>NUCLEOTIDE SEQUENCE [LARGE SCALE GENOMIC DNA]</scope>
    <source>
        <strain evidence="7">Hangzhou</strain>
    </source>
</reference>
<protein>
    <recommendedName>
        <fullName evidence="6">FLZ-type domain-containing protein</fullName>
    </recommendedName>
</protein>
<evidence type="ECO:0000256" key="4">
    <source>
        <dbReference type="PROSITE-ProRule" id="PRU01131"/>
    </source>
</evidence>
<dbReference type="EMBL" id="JBBPBK010000012">
    <property type="protein sequence ID" value="KAK9274355.1"/>
    <property type="molecule type" value="Genomic_DNA"/>
</dbReference>
<dbReference type="InterPro" id="IPR007650">
    <property type="entry name" value="Zf-FLZ_dom"/>
</dbReference>
<accession>A0AAP0RC65</accession>
<comment type="caution">
    <text evidence="7">The sequence shown here is derived from an EMBL/GenBank/DDBJ whole genome shotgun (WGS) entry which is preliminary data.</text>
</comment>
<evidence type="ECO:0000256" key="5">
    <source>
        <dbReference type="SAM" id="MobiDB-lite"/>
    </source>
</evidence>
<evidence type="ECO:0000256" key="3">
    <source>
        <dbReference type="ARBA" id="ARBA00022771"/>
    </source>
</evidence>
<evidence type="ECO:0000259" key="6">
    <source>
        <dbReference type="PROSITE" id="PS51795"/>
    </source>
</evidence>